<dbReference type="InterPro" id="IPR013785">
    <property type="entry name" value="Aldolase_TIM"/>
</dbReference>
<proteinExistence type="inferred from homology"/>
<dbReference type="SUPFAM" id="SSF51395">
    <property type="entry name" value="FMN-linked oxidoreductases"/>
    <property type="match status" value="1"/>
</dbReference>
<dbReference type="OrthoDB" id="8523426at2"/>
<dbReference type="GO" id="GO:0016628">
    <property type="term" value="F:oxidoreductase activity, acting on the CH-CH group of donors, NAD or NADP as acceptor"/>
    <property type="evidence" value="ECO:0007669"/>
    <property type="project" value="UniProtKB-ARBA"/>
</dbReference>
<dbReference type="Pfam" id="PF00724">
    <property type="entry name" value="Oxidored_FMN"/>
    <property type="match status" value="1"/>
</dbReference>
<dbReference type="EMBL" id="LT629751">
    <property type="protein sequence ID" value="SDS05973.1"/>
    <property type="molecule type" value="Genomic_DNA"/>
</dbReference>
<dbReference type="STRING" id="1392877.SAMN05216221_0977"/>
<dbReference type="GO" id="GO:0010181">
    <property type="term" value="F:FMN binding"/>
    <property type="evidence" value="ECO:0007669"/>
    <property type="project" value="InterPro"/>
</dbReference>
<name>A0A1H1P480_9PSED</name>
<keyword evidence="3" id="KW-0560">Oxidoreductase</keyword>
<dbReference type="FunFam" id="3.20.20.70:FF:000059">
    <property type="entry name" value="N-ethylmaleimide reductase, FMN-linked"/>
    <property type="match status" value="1"/>
</dbReference>
<reference evidence="6" key="1">
    <citation type="submission" date="2016-10" db="EMBL/GenBank/DDBJ databases">
        <authorList>
            <person name="Varghese N."/>
            <person name="Submissions S."/>
        </authorList>
    </citation>
    <scope>NUCLEOTIDE SEQUENCE [LARGE SCALE GENOMIC DNA]</scope>
    <source>
        <strain evidence="6">KCTC 32247</strain>
    </source>
</reference>
<dbReference type="PANTHER" id="PTHR22893:SF91">
    <property type="entry name" value="NADPH DEHYDROGENASE 2-RELATED"/>
    <property type="match status" value="1"/>
</dbReference>
<evidence type="ECO:0000313" key="6">
    <source>
        <dbReference type="Proteomes" id="UP000243359"/>
    </source>
</evidence>
<sequence length="357" mass="37845">MNPLFQPVRLGDIELANRVVMAPMTRSRAAEDGMPTLDMVEYYAQRASAGLIVAEGTAPSAAGLGYCRTPGIYSAAQIAAWRGVTAAVHAAGGRIVLQLMHVGRVASHHNKPAGAPTVAPSALRARTQLFSDAAGMVDTDQPEELSTAQVREVIEEFAQAARNARAAGFDGVELHCTSGYLPMQFMADGSNRRSDEYGGSLENRVRFPAEVLAAMAEAIGPGRVGLRICPGNPYNDTEDSDPAATAAALLDAIAPLGLAYLHVMRAQVPGLDAFALARQHFPGALILNDGFDGHSARQAIEAGQGEAVSFARHYIGNPDLAERLRVNAPLAGFDRSSLYTAGPRGYLDYPRWPVPAQ</sequence>
<dbReference type="Proteomes" id="UP000243359">
    <property type="component" value="Chromosome I"/>
</dbReference>
<evidence type="ECO:0000256" key="2">
    <source>
        <dbReference type="ARBA" id="ARBA00005979"/>
    </source>
</evidence>
<dbReference type="PANTHER" id="PTHR22893">
    <property type="entry name" value="NADH OXIDOREDUCTASE-RELATED"/>
    <property type="match status" value="1"/>
</dbReference>
<dbReference type="CDD" id="cd02933">
    <property type="entry name" value="OYE_like_FMN"/>
    <property type="match status" value="1"/>
</dbReference>
<comment type="similarity">
    <text evidence="2">Belongs to the NADH:flavin oxidoreductase/NADH oxidase family.</text>
</comment>
<keyword evidence="6" id="KW-1185">Reference proteome</keyword>
<evidence type="ECO:0000313" key="5">
    <source>
        <dbReference type="EMBL" id="SDS05973.1"/>
    </source>
</evidence>
<evidence type="ECO:0000256" key="1">
    <source>
        <dbReference type="ARBA" id="ARBA00001917"/>
    </source>
</evidence>
<dbReference type="GO" id="GO:0005829">
    <property type="term" value="C:cytosol"/>
    <property type="evidence" value="ECO:0007669"/>
    <property type="project" value="UniProtKB-ARBA"/>
</dbReference>
<evidence type="ECO:0000256" key="3">
    <source>
        <dbReference type="ARBA" id="ARBA00023002"/>
    </source>
</evidence>
<protein>
    <submittedName>
        <fullName evidence="5">N-ethylmaleimide reductase</fullName>
    </submittedName>
</protein>
<dbReference type="InterPro" id="IPR001155">
    <property type="entry name" value="OxRdtase_FMN_N"/>
</dbReference>
<dbReference type="RefSeq" id="WP_090347877.1">
    <property type="nucleotide sequence ID" value="NZ_LT629751.1"/>
</dbReference>
<accession>A0A1H1P480</accession>
<dbReference type="Gene3D" id="3.20.20.70">
    <property type="entry name" value="Aldolase class I"/>
    <property type="match status" value="1"/>
</dbReference>
<gene>
    <name evidence="5" type="ORF">SAMN05216221_0977</name>
</gene>
<dbReference type="InterPro" id="IPR045247">
    <property type="entry name" value="Oye-like"/>
</dbReference>
<feature type="domain" description="NADH:flavin oxidoreductase/NADH oxidase N-terminal" evidence="4">
    <location>
        <begin position="4"/>
        <end position="328"/>
    </location>
</feature>
<evidence type="ECO:0000259" key="4">
    <source>
        <dbReference type="Pfam" id="PF00724"/>
    </source>
</evidence>
<dbReference type="AlphaFoldDB" id="A0A1H1P480"/>
<comment type="cofactor">
    <cofactor evidence="1">
        <name>FMN</name>
        <dbReference type="ChEBI" id="CHEBI:58210"/>
    </cofactor>
</comment>
<organism evidence="5 6">
    <name type="scientific">Pseudomonas oryzae</name>
    <dbReference type="NCBI Taxonomy" id="1392877"/>
    <lineage>
        <taxon>Bacteria</taxon>
        <taxon>Pseudomonadati</taxon>
        <taxon>Pseudomonadota</taxon>
        <taxon>Gammaproteobacteria</taxon>
        <taxon>Pseudomonadales</taxon>
        <taxon>Pseudomonadaceae</taxon>
        <taxon>Pseudomonas</taxon>
    </lineage>
</organism>